<keyword evidence="2" id="KW-1185">Reference proteome</keyword>
<evidence type="ECO:0000313" key="2">
    <source>
        <dbReference type="Proteomes" id="UP001186974"/>
    </source>
</evidence>
<gene>
    <name evidence="1" type="ORF">LTS18_011730</name>
</gene>
<reference evidence="1" key="1">
    <citation type="submission" date="2024-09" db="EMBL/GenBank/DDBJ databases">
        <title>Black Yeasts Isolated from many extreme environments.</title>
        <authorList>
            <person name="Coleine C."/>
            <person name="Stajich J.E."/>
            <person name="Selbmann L."/>
        </authorList>
    </citation>
    <scope>NUCLEOTIDE SEQUENCE</scope>
    <source>
        <strain evidence="1">CCFEE 5737</strain>
    </source>
</reference>
<accession>A0ACC3CY77</accession>
<feature type="non-terminal residue" evidence="1">
    <location>
        <position position="1"/>
    </location>
</feature>
<dbReference type="EMBL" id="JAWDJW010009768">
    <property type="protein sequence ID" value="KAK3056108.1"/>
    <property type="molecule type" value="Genomic_DNA"/>
</dbReference>
<organism evidence="1 2">
    <name type="scientific">Coniosporium uncinatum</name>
    <dbReference type="NCBI Taxonomy" id="93489"/>
    <lineage>
        <taxon>Eukaryota</taxon>
        <taxon>Fungi</taxon>
        <taxon>Dikarya</taxon>
        <taxon>Ascomycota</taxon>
        <taxon>Pezizomycotina</taxon>
        <taxon>Dothideomycetes</taxon>
        <taxon>Dothideomycetes incertae sedis</taxon>
        <taxon>Coniosporium</taxon>
    </lineage>
</organism>
<evidence type="ECO:0000313" key="1">
    <source>
        <dbReference type="EMBL" id="KAK3056108.1"/>
    </source>
</evidence>
<protein>
    <submittedName>
        <fullName evidence="1">Uncharacterized protein</fullName>
    </submittedName>
</protein>
<sequence>AWFNVYMYMEALYHLPLSLWAIPAIVRDDPRVPLHLLVFACQAGLTTLTCVADYMSWSSFSSQDKLNLGGLYVPYLMLAVFMGVDMFGRLDAALGGKRLVVGKKMA</sequence>
<comment type="caution">
    <text evidence="1">The sequence shown here is derived from an EMBL/GenBank/DDBJ whole genome shotgun (WGS) entry which is preliminary data.</text>
</comment>
<dbReference type="Proteomes" id="UP001186974">
    <property type="component" value="Unassembled WGS sequence"/>
</dbReference>
<name>A0ACC3CY77_9PEZI</name>
<proteinExistence type="predicted"/>